<dbReference type="PANTHER" id="PTHR30451">
    <property type="entry name" value="OUTER MEMBRANE USHER PROTEIN"/>
    <property type="match status" value="1"/>
</dbReference>
<dbReference type="GO" id="GO:0015473">
    <property type="term" value="F:fimbrial usher porin activity"/>
    <property type="evidence" value="ECO:0007669"/>
    <property type="project" value="InterPro"/>
</dbReference>
<dbReference type="PANTHER" id="PTHR30451:SF8">
    <property type="entry name" value="FIMBRIAL USHER PROTEIN"/>
    <property type="match status" value="1"/>
</dbReference>
<protein>
    <submittedName>
        <fullName evidence="1">Outer membrane usher protein FimD/PapC</fullName>
    </submittedName>
</protein>
<dbReference type="GO" id="GO:0009279">
    <property type="term" value="C:cell outer membrane"/>
    <property type="evidence" value="ECO:0007669"/>
    <property type="project" value="TreeGrafter"/>
</dbReference>
<organism evidence="1 2">
    <name type="scientific">Lonsdalea quercina</name>
    <dbReference type="NCBI Taxonomy" id="71657"/>
    <lineage>
        <taxon>Bacteria</taxon>
        <taxon>Pseudomonadati</taxon>
        <taxon>Pseudomonadota</taxon>
        <taxon>Gammaproteobacteria</taxon>
        <taxon>Enterobacterales</taxon>
        <taxon>Pectobacteriaceae</taxon>
        <taxon>Lonsdalea</taxon>
    </lineage>
</organism>
<dbReference type="InterPro" id="IPR042186">
    <property type="entry name" value="FimD_plug_dom"/>
</dbReference>
<sequence>MLRCLFIMIKNLRILFAVFAMLYAFISSAQTLHFDRNLLEANGITAGQLNDALNRNTAPPGFSVVDIYVNNKYVSTGSIFSENNIIYYSEDIKNNAGISSESWTSTKVVNNAKFHRLNHSIRTEYDRSDATLRLVVSTKLLINPDGMNRVTGGTGAFVNYNAYGYRFNGGESQLSSLNADYEAGINTHNMIIRAHGTYSAFRSHETHARYNHIRDGYAERDIGQIRIRAGRSMVSDGGFGTGFIDGAMVSSSTGNNQAFVDFDYDASEILTIEFLQNNLLLWKQTVQKGHAELKNIPVSGFADDVIVLIKRNDQVIDSRLIVRGQINAAQDGSAGYYAFSGRTTSGSRSPVTGAGFSHRFSDKLRPAAAMVSTSRYHGIALSNYSDIGRLRSNLWLTTVRNENREMGSSLNLTVSFMNSSLSYMQNSRHFSYLDQALLGGVNSQRSSIGIAQSLRLNDRITGNFSFTHYNFYDAPGFNSVSTGLNLALPRASVGVNLSYMSPIQRRKEADKVSMNLFLSVPLNFGEHQATWRSQYYNYAGTSRLMNSLGAHVSDNYTLTASQMRTTGAQRSDAFSLDNSVTTPYTTADISLSQNKQSGLSSQTTAVYASGAIAASRKGIIFSPSRVSDTWAVVDTGVRQYLKVSSLQGGAVTNHDGKAIISPITDSGNDFIRVSPEGLPQGVVIANNIREFSAKRGSVAHFNFNAYRNRLLLLKWRNKPAKISQSDVFYDSNGKMLARFIDKDILIIDEGDLKKLEKEGMSSPSNINVKYRLLPSSVQKKEKIKNVIFNSVNA</sequence>
<evidence type="ECO:0000313" key="1">
    <source>
        <dbReference type="EMBL" id="SEA99354.1"/>
    </source>
</evidence>
<keyword evidence="2" id="KW-1185">Reference proteome</keyword>
<dbReference type="Pfam" id="PF00577">
    <property type="entry name" value="Usher"/>
    <property type="match status" value="1"/>
</dbReference>
<proteinExistence type="predicted"/>
<reference evidence="1 2" key="1">
    <citation type="submission" date="2016-10" db="EMBL/GenBank/DDBJ databases">
        <authorList>
            <person name="de Groot N.N."/>
        </authorList>
    </citation>
    <scope>NUCLEOTIDE SEQUENCE [LARGE SCALE GENOMIC DNA]</scope>
    <source>
        <strain evidence="1 2">ATCC 29281</strain>
    </source>
</reference>
<dbReference type="STRING" id="71657.SAMN02982996_03188"/>
<dbReference type="InterPro" id="IPR000015">
    <property type="entry name" value="Fimb_usher"/>
</dbReference>
<name>A0A1H4FPX8_9GAMM</name>
<evidence type="ECO:0000313" key="2">
    <source>
        <dbReference type="Proteomes" id="UP000187280"/>
    </source>
</evidence>
<dbReference type="SUPFAM" id="SSF141729">
    <property type="entry name" value="FimD N-terminal domain-like"/>
    <property type="match status" value="1"/>
</dbReference>
<accession>A0A1H4FPX8</accession>
<dbReference type="EMBL" id="FNQS01000014">
    <property type="protein sequence ID" value="SEA99354.1"/>
    <property type="molecule type" value="Genomic_DNA"/>
</dbReference>
<dbReference type="GO" id="GO:0009297">
    <property type="term" value="P:pilus assembly"/>
    <property type="evidence" value="ECO:0007669"/>
    <property type="project" value="InterPro"/>
</dbReference>
<dbReference type="InterPro" id="IPR037224">
    <property type="entry name" value="PapC_N_sf"/>
</dbReference>
<dbReference type="Proteomes" id="UP000187280">
    <property type="component" value="Unassembled WGS sequence"/>
</dbReference>
<gene>
    <name evidence="1" type="ORF">SAMN02982996_03188</name>
</gene>
<dbReference type="Gene3D" id="2.60.40.2610">
    <property type="entry name" value="Outer membrane usher protein FimD, plug domain"/>
    <property type="match status" value="1"/>
</dbReference>
<dbReference type="AlphaFoldDB" id="A0A1H4FPX8"/>